<evidence type="ECO:0000256" key="1">
    <source>
        <dbReference type="ARBA" id="ARBA00001947"/>
    </source>
</evidence>
<dbReference type="GO" id="GO:0103117">
    <property type="term" value="F:UDP-3-O-acyl-N-acetylglucosamine deacetylase activity"/>
    <property type="evidence" value="ECO:0007669"/>
    <property type="project" value="UniProtKB-EC"/>
</dbReference>
<comment type="catalytic activity">
    <reaction evidence="11">
        <text>a UDP-3-O-[(3R)-3-hydroxyacyl]-N-acetyl-alpha-D-glucosamine + H2O = a UDP-3-O-[(3R)-3-hydroxyacyl]-alpha-D-glucosamine + acetate</text>
        <dbReference type="Rhea" id="RHEA:67816"/>
        <dbReference type="ChEBI" id="CHEBI:15377"/>
        <dbReference type="ChEBI" id="CHEBI:30089"/>
        <dbReference type="ChEBI" id="CHEBI:137740"/>
        <dbReference type="ChEBI" id="CHEBI:173225"/>
        <dbReference type="EC" id="3.5.1.108"/>
    </reaction>
</comment>
<dbReference type="InterPro" id="IPR004463">
    <property type="entry name" value="UDP-acyl_GlcNac_deAcase"/>
</dbReference>
<keyword evidence="8" id="KW-0378">Hydrolase</keyword>
<dbReference type="Pfam" id="PF03331">
    <property type="entry name" value="LpxC"/>
    <property type="match status" value="1"/>
</dbReference>
<dbReference type="PANTHER" id="PTHR33694:SF1">
    <property type="entry name" value="UDP-3-O-ACYL-N-ACETYLGLUCOSAMINE DEACETYLASE 1, MITOCHONDRIAL-RELATED"/>
    <property type="match status" value="1"/>
</dbReference>
<dbReference type="EMBL" id="CP136896">
    <property type="protein sequence ID" value="WOL14189.1"/>
    <property type="molecule type" value="Genomic_DNA"/>
</dbReference>
<dbReference type="Gene3D" id="3.30.1700.10">
    <property type="entry name" value="lpxc deacetylase, domain 2"/>
    <property type="match status" value="1"/>
</dbReference>
<evidence type="ECO:0000256" key="9">
    <source>
        <dbReference type="ARBA" id="ARBA00022833"/>
    </source>
</evidence>
<dbReference type="InterPro" id="IPR011334">
    <property type="entry name" value="UDP-acyl_GlcNac_deAcase_C"/>
</dbReference>
<dbReference type="Gene3D" id="3.30.230.20">
    <property type="entry name" value="lpxc deacetylase, domain 1"/>
    <property type="match status" value="1"/>
</dbReference>
<evidence type="ECO:0000256" key="7">
    <source>
        <dbReference type="ARBA" id="ARBA00022723"/>
    </source>
</evidence>
<gene>
    <name evidence="13" type="ORF">Cni_G22969</name>
</gene>
<keyword evidence="9" id="KW-0862">Zinc</keyword>
<evidence type="ECO:0000256" key="5">
    <source>
        <dbReference type="ARBA" id="ARBA00022516"/>
    </source>
</evidence>
<dbReference type="PANTHER" id="PTHR33694">
    <property type="entry name" value="UDP-3-O-ACYL-N-ACETYLGLUCOSAMINE DEACETYLASE 1, MITOCHONDRIAL-RELATED"/>
    <property type="match status" value="1"/>
</dbReference>
<dbReference type="GO" id="GO:0016020">
    <property type="term" value="C:membrane"/>
    <property type="evidence" value="ECO:0007669"/>
    <property type="project" value="GOC"/>
</dbReference>
<evidence type="ECO:0000256" key="11">
    <source>
        <dbReference type="ARBA" id="ARBA00024535"/>
    </source>
</evidence>
<organism evidence="13 14">
    <name type="scientific">Canna indica</name>
    <name type="common">Indian-shot</name>
    <dbReference type="NCBI Taxonomy" id="4628"/>
    <lineage>
        <taxon>Eukaryota</taxon>
        <taxon>Viridiplantae</taxon>
        <taxon>Streptophyta</taxon>
        <taxon>Embryophyta</taxon>
        <taxon>Tracheophyta</taxon>
        <taxon>Spermatophyta</taxon>
        <taxon>Magnoliopsida</taxon>
        <taxon>Liliopsida</taxon>
        <taxon>Zingiberales</taxon>
        <taxon>Cannaceae</taxon>
        <taxon>Canna</taxon>
    </lineage>
</organism>
<name>A0AAQ3QK22_9LILI</name>
<dbReference type="AlphaFoldDB" id="A0AAQ3QK22"/>
<proteinExistence type="inferred from homology"/>
<dbReference type="GO" id="GO:0046872">
    <property type="term" value="F:metal ion binding"/>
    <property type="evidence" value="ECO:0007669"/>
    <property type="project" value="UniProtKB-KW"/>
</dbReference>
<dbReference type="NCBIfam" id="TIGR00325">
    <property type="entry name" value="lpxC"/>
    <property type="match status" value="1"/>
</dbReference>
<accession>A0AAQ3QK22</accession>
<comment type="function">
    <text evidence="12">Involved in the biosynthesis of lipid A, a phosphorylated glycolipid that in bacteria anchors the lipopolysaccharide to the outer membrane of the cell. Lipid A-like molecules in plants may serve as structural components of the outer membranes of mitochondria and/or chloroplasts, or may be involved in signal transduction or plant defense responses.</text>
</comment>
<evidence type="ECO:0000313" key="14">
    <source>
        <dbReference type="Proteomes" id="UP001327560"/>
    </source>
</evidence>
<evidence type="ECO:0000256" key="8">
    <source>
        <dbReference type="ARBA" id="ARBA00022801"/>
    </source>
</evidence>
<dbReference type="GO" id="GO:0009245">
    <property type="term" value="P:lipid A biosynthetic process"/>
    <property type="evidence" value="ECO:0007669"/>
    <property type="project" value="UniProtKB-KW"/>
</dbReference>
<evidence type="ECO:0000313" key="13">
    <source>
        <dbReference type="EMBL" id="WOL14189.1"/>
    </source>
</evidence>
<reference evidence="13 14" key="1">
    <citation type="submission" date="2023-10" db="EMBL/GenBank/DDBJ databases">
        <title>Chromosome-scale genome assembly provides insights into flower coloration mechanisms of Canna indica.</title>
        <authorList>
            <person name="Li C."/>
        </authorList>
    </citation>
    <scope>NUCLEOTIDE SEQUENCE [LARGE SCALE GENOMIC DNA]</scope>
    <source>
        <tissue evidence="13">Flower</tissue>
    </source>
</reference>
<dbReference type="EC" id="3.5.1.108" evidence="4"/>
<sequence length="365" mass="39365">MSSPLLRRLLSTCSATRSISWNTTGRPQQTLASAVSRSGTALHSGDFTTARLVPAAAGEGRYFVACGSHSRSDTRIPASVGHVVESALCTTLCRDGARVRTVEHLMSALEACGVDNCRIEIDGGDEVPLLDGSAKEWVETIRQAGLCVAEDQKSNNLERLVPKLHEPLYLCQGSSFLIAFPAQETHITCGIDFPKVPAIGSQWFSTTMDEFTYTKEIASARTFCIYEEVEAMRQAGLIKGGSADNAIVCSATAGWLNPPLRFCDEPCRHKVLDLVGDFSLFAQNGNQGLLVAHIIAYKAGHALHNNFVRLLLQSSTGPECLDQRILWICPAVDGIVNMPCLPPTLPWKFACAVGQSAGNAVILVF</sequence>
<protein>
    <recommendedName>
        <fullName evidence="4">UDP-3-O-acyl-N-acetylglucosamine deacetylase</fullName>
        <ecNumber evidence="4">3.5.1.108</ecNumber>
    </recommendedName>
</protein>
<keyword evidence="5" id="KW-0444">Lipid biosynthesis</keyword>
<dbReference type="GO" id="GO:2001289">
    <property type="term" value="P:lipid X metabolic process"/>
    <property type="evidence" value="ECO:0007669"/>
    <property type="project" value="UniProtKB-ARBA"/>
</dbReference>
<dbReference type="SUPFAM" id="SSF54211">
    <property type="entry name" value="Ribosomal protein S5 domain 2-like"/>
    <property type="match status" value="2"/>
</dbReference>
<evidence type="ECO:0000256" key="10">
    <source>
        <dbReference type="ARBA" id="ARBA00023098"/>
    </source>
</evidence>
<dbReference type="GO" id="GO:0005739">
    <property type="term" value="C:mitochondrion"/>
    <property type="evidence" value="ECO:0007669"/>
    <property type="project" value="UniProtKB-ARBA"/>
</dbReference>
<evidence type="ECO:0000256" key="6">
    <source>
        <dbReference type="ARBA" id="ARBA00022556"/>
    </source>
</evidence>
<evidence type="ECO:0000256" key="2">
    <source>
        <dbReference type="ARBA" id="ARBA00005002"/>
    </source>
</evidence>
<keyword evidence="6" id="KW-0441">Lipid A biosynthesis</keyword>
<keyword evidence="10" id="KW-0443">Lipid metabolism</keyword>
<dbReference type="InterPro" id="IPR015870">
    <property type="entry name" value="UDP-acyl_N-AcGlcN_deAcase_N"/>
</dbReference>
<dbReference type="Proteomes" id="UP001327560">
    <property type="component" value="Chromosome 7"/>
</dbReference>
<comment type="cofactor">
    <cofactor evidence="1">
        <name>Zn(2+)</name>
        <dbReference type="ChEBI" id="CHEBI:29105"/>
    </cofactor>
</comment>
<keyword evidence="14" id="KW-1185">Reference proteome</keyword>
<keyword evidence="7" id="KW-0479">Metal-binding</keyword>
<comment type="pathway">
    <text evidence="2">Glycolipid biosynthesis; lipid IV(A) biosynthesis; lipid IV(A) from (3R)-3-hydroxytetradecanoyl-[acyl-carrier-protein] and UDP-N-acetyl-alpha-D-glucosamine: step 2/6.</text>
</comment>
<evidence type="ECO:0000256" key="12">
    <source>
        <dbReference type="ARBA" id="ARBA00024987"/>
    </source>
</evidence>
<evidence type="ECO:0000256" key="3">
    <source>
        <dbReference type="ARBA" id="ARBA00006170"/>
    </source>
</evidence>
<dbReference type="HAMAP" id="MF_00388">
    <property type="entry name" value="LpxC"/>
    <property type="match status" value="1"/>
</dbReference>
<dbReference type="InterPro" id="IPR020568">
    <property type="entry name" value="Ribosomal_Su5_D2-typ_SF"/>
</dbReference>
<evidence type="ECO:0000256" key="4">
    <source>
        <dbReference type="ARBA" id="ARBA00012745"/>
    </source>
</evidence>
<comment type="similarity">
    <text evidence="3">Belongs to the LpxC family.</text>
</comment>